<dbReference type="SUPFAM" id="SSF52540">
    <property type="entry name" value="P-loop containing nucleoside triphosphate hydrolases"/>
    <property type="match status" value="1"/>
</dbReference>
<dbReference type="OrthoDB" id="9791620at2"/>
<dbReference type="InterPro" id="IPR016195">
    <property type="entry name" value="Pol/histidinol_Pase-like"/>
</dbReference>
<evidence type="ECO:0000313" key="2">
    <source>
        <dbReference type="EMBL" id="RNA68540.1"/>
    </source>
</evidence>
<dbReference type="SUPFAM" id="SSF89550">
    <property type="entry name" value="PHP domain-like"/>
    <property type="match status" value="1"/>
</dbReference>
<name>A0A3M7TSF4_9BACI</name>
<dbReference type="Pfam" id="PF02463">
    <property type="entry name" value="SMC_N"/>
    <property type="match status" value="1"/>
</dbReference>
<feature type="domain" description="RecF/RecN/SMC N-terminal" evidence="1">
    <location>
        <begin position="350"/>
        <end position="800"/>
    </location>
</feature>
<dbReference type="InterPro" id="IPR054798">
    <property type="entry name" value="Spaf_1101-like"/>
</dbReference>
<dbReference type="NCBIfam" id="NF045781">
    <property type="entry name" value="Spaf1101_AAA_ATP"/>
    <property type="match status" value="1"/>
</dbReference>
<proteinExistence type="predicted"/>
<keyword evidence="3" id="KW-1185">Reference proteome</keyword>
<dbReference type="InterPro" id="IPR027417">
    <property type="entry name" value="P-loop_NTPase"/>
</dbReference>
<organism evidence="2 3">
    <name type="scientific">Alteribacter keqinensis</name>
    <dbReference type="NCBI Taxonomy" id="2483800"/>
    <lineage>
        <taxon>Bacteria</taxon>
        <taxon>Bacillati</taxon>
        <taxon>Bacillota</taxon>
        <taxon>Bacilli</taxon>
        <taxon>Bacillales</taxon>
        <taxon>Bacillaceae</taxon>
        <taxon>Alteribacter</taxon>
    </lineage>
</organism>
<dbReference type="Gene3D" id="3.40.50.300">
    <property type="entry name" value="P-loop containing nucleotide triphosphate hydrolases"/>
    <property type="match status" value="2"/>
</dbReference>
<evidence type="ECO:0000313" key="3">
    <source>
        <dbReference type="Proteomes" id="UP000278746"/>
    </source>
</evidence>
<comment type="caution">
    <text evidence="2">The sequence shown here is derived from an EMBL/GenBank/DDBJ whole genome shotgun (WGS) entry which is preliminary data.</text>
</comment>
<dbReference type="Proteomes" id="UP000278746">
    <property type="component" value="Unassembled WGS sequence"/>
</dbReference>
<dbReference type="AlphaFoldDB" id="A0A3M7TSF4"/>
<dbReference type="Gene3D" id="3.20.20.140">
    <property type="entry name" value="Metal-dependent hydrolases"/>
    <property type="match status" value="1"/>
</dbReference>
<gene>
    <name evidence="2" type="ORF">EBO34_00780</name>
</gene>
<dbReference type="InterPro" id="IPR003395">
    <property type="entry name" value="RecF/RecN/SMC_N"/>
</dbReference>
<accession>A0A3M7TSF4</accession>
<reference evidence="2 3" key="1">
    <citation type="submission" date="2018-10" db="EMBL/GenBank/DDBJ databases">
        <title>Bacillus Keqinensis sp. nov., a moderately halophilic bacterium isolated from a saline-alkaline lake.</title>
        <authorList>
            <person name="Wang H."/>
        </authorList>
    </citation>
    <scope>NUCLEOTIDE SEQUENCE [LARGE SCALE GENOMIC DNA]</scope>
    <source>
        <strain evidence="2 3">KQ-3</strain>
    </source>
</reference>
<dbReference type="EMBL" id="RHIB01000001">
    <property type="protein sequence ID" value="RNA68540.1"/>
    <property type="molecule type" value="Genomic_DNA"/>
</dbReference>
<protein>
    <recommendedName>
        <fullName evidence="1">RecF/RecN/SMC N-terminal domain-containing protein</fullName>
    </recommendedName>
</protein>
<sequence length="848" mass="98481">MSTKTQNLTEIVDKIEAKRISYGVLKKCEIHFHTPASHDYELINGKSYNLLNLIDIIKYAAEANYLTKDNVNELKENIDYYETEEYSKVLRREKKPFASFKEYISYMMIAHKMYLEEIEVAVITDHNTIQGYKKLEFALNEYYRERIKPLKENRNSIKLFLGVEISCSEQNHLIGIFDESKIKEVQIFLEDIIISEEEGTYYTSESLIKEIVGNLDGITYIAHLNSSNLHGSGLYNRTLFESKQMDVFGLTNLASEDMQRKRIRNYNKFSSNCMGIVHESDSHSITSIGVNNTWIKFSKVNFPSLKKAFKNHSICIYPVKPLKSDIFIKGMTVHPGTKGFLKAKYDSSEPLLIDFSRDLNCIIGGRGTGKSTLINIIEVALTREIDDLDTLKFISNHKKIYILFRYQKFDYLLEFIPQIKDIDKEYFVNDIFLEKAFFINMSGRRKLSSHWTSLYKIEGDDFEKINGIEELEVLSGIYRRSYSINHIISKINEGKADDFIREVVLYGFKGDNFTNYTNKINKIDNRSFKKYVRENSESMIEAVKNRKSKINEMLEGFNDLHKDLILIKYSPKQKETDYYLKDLLDEISSDTNLANTYLTWNDVSRYIQEFSLKYGFMQFVKLLLNKRYTDLDKNLNINGMVDKSSIGFKEVTNLQPVTDEAKPKLYASIFTKVTKDRDLLEAAIIKWFDVIDEFTIKFNVNSKEQNGTVGPLMKDIIDMSLGQKVVAILTLVFKYGYYTNDHTPLIIDQPEDNLDNQYIYKNLVESLRKVKNSRQVIVVTHNSTIVTNSDTEQVIIMESNNKEGWIENKGYPSDSKITKAIINCLEGGIDSFNHKMSTYAFFIKEFNQ</sequence>
<evidence type="ECO:0000259" key="1">
    <source>
        <dbReference type="Pfam" id="PF02463"/>
    </source>
</evidence>
<dbReference type="RefSeq" id="WP_122896065.1">
    <property type="nucleotide sequence ID" value="NZ_RHIB01000001.1"/>
</dbReference>